<dbReference type="EMBL" id="JACHHV010000002">
    <property type="protein sequence ID" value="MBB5887306.1"/>
    <property type="molecule type" value="Genomic_DNA"/>
</dbReference>
<keyword evidence="5 7" id="KW-1133">Transmembrane helix</keyword>
<dbReference type="PANTHER" id="PTHR23501">
    <property type="entry name" value="MAJOR FACILITATOR SUPERFAMILY"/>
    <property type="match status" value="1"/>
</dbReference>
<dbReference type="GO" id="GO:0022857">
    <property type="term" value="F:transmembrane transporter activity"/>
    <property type="evidence" value="ECO:0007669"/>
    <property type="project" value="InterPro"/>
</dbReference>
<dbReference type="PRINTS" id="PR01036">
    <property type="entry name" value="TCRTETB"/>
</dbReference>
<keyword evidence="3" id="KW-1003">Cell membrane</keyword>
<organism evidence="9 10">
    <name type="scientific">Lactovum miscens</name>
    <dbReference type="NCBI Taxonomy" id="190387"/>
    <lineage>
        <taxon>Bacteria</taxon>
        <taxon>Bacillati</taxon>
        <taxon>Bacillota</taxon>
        <taxon>Bacilli</taxon>
        <taxon>Lactobacillales</taxon>
        <taxon>Streptococcaceae</taxon>
        <taxon>Lactovum</taxon>
    </lineage>
</organism>
<evidence type="ECO:0000313" key="10">
    <source>
        <dbReference type="Proteomes" id="UP000562464"/>
    </source>
</evidence>
<feature type="transmembrane region" description="Helical" evidence="7">
    <location>
        <begin position="76"/>
        <end position="95"/>
    </location>
</feature>
<dbReference type="RefSeq" id="WP_183538374.1">
    <property type="nucleotide sequence ID" value="NZ_JACHHV010000002.1"/>
</dbReference>
<feature type="transmembrane region" description="Helical" evidence="7">
    <location>
        <begin position="101"/>
        <end position="122"/>
    </location>
</feature>
<feature type="transmembrane region" description="Helical" evidence="7">
    <location>
        <begin position="400"/>
        <end position="420"/>
    </location>
</feature>
<dbReference type="InterPro" id="IPR011701">
    <property type="entry name" value="MFS"/>
</dbReference>
<feature type="transmembrane region" description="Helical" evidence="7">
    <location>
        <begin position="45"/>
        <end position="64"/>
    </location>
</feature>
<reference evidence="9 10" key="1">
    <citation type="submission" date="2020-08" db="EMBL/GenBank/DDBJ databases">
        <title>Genomic Encyclopedia of Type Strains, Phase IV (KMG-IV): sequencing the most valuable type-strain genomes for metagenomic binning, comparative biology and taxonomic classification.</title>
        <authorList>
            <person name="Goeker M."/>
        </authorList>
    </citation>
    <scope>NUCLEOTIDE SEQUENCE [LARGE SCALE GENOMIC DNA]</scope>
    <source>
        <strain evidence="9 10">DSM 14925</strain>
    </source>
</reference>
<keyword evidence="10" id="KW-1185">Reference proteome</keyword>
<comment type="caution">
    <text evidence="9">The sequence shown here is derived from an EMBL/GenBank/DDBJ whole genome shotgun (WGS) entry which is preliminary data.</text>
</comment>
<dbReference type="AlphaFoldDB" id="A0A841C085"/>
<evidence type="ECO:0000256" key="5">
    <source>
        <dbReference type="ARBA" id="ARBA00022989"/>
    </source>
</evidence>
<evidence type="ECO:0000313" key="9">
    <source>
        <dbReference type="EMBL" id="MBB5887306.1"/>
    </source>
</evidence>
<feature type="transmembrane region" description="Helical" evidence="7">
    <location>
        <begin position="456"/>
        <end position="481"/>
    </location>
</feature>
<proteinExistence type="predicted"/>
<dbReference type="InterPro" id="IPR036259">
    <property type="entry name" value="MFS_trans_sf"/>
</dbReference>
<feature type="transmembrane region" description="Helical" evidence="7">
    <location>
        <begin position="263"/>
        <end position="285"/>
    </location>
</feature>
<gene>
    <name evidence="9" type="ORF">HNQ37_000176</name>
</gene>
<keyword evidence="6 7" id="KW-0472">Membrane</keyword>
<dbReference type="Proteomes" id="UP000562464">
    <property type="component" value="Unassembled WGS sequence"/>
</dbReference>
<evidence type="ECO:0000256" key="3">
    <source>
        <dbReference type="ARBA" id="ARBA00022475"/>
    </source>
</evidence>
<dbReference type="Pfam" id="PF07690">
    <property type="entry name" value="MFS_1"/>
    <property type="match status" value="1"/>
</dbReference>
<feature type="domain" description="Major facilitator superfamily (MFS) profile" evidence="8">
    <location>
        <begin position="11"/>
        <end position="487"/>
    </location>
</feature>
<feature type="transmembrane region" description="Helical" evidence="7">
    <location>
        <begin position="354"/>
        <end position="379"/>
    </location>
</feature>
<feature type="transmembrane region" description="Helical" evidence="7">
    <location>
        <begin position="134"/>
        <end position="156"/>
    </location>
</feature>
<dbReference type="SUPFAM" id="SSF103473">
    <property type="entry name" value="MFS general substrate transporter"/>
    <property type="match status" value="1"/>
</dbReference>
<keyword evidence="4 7" id="KW-0812">Transmembrane</keyword>
<evidence type="ECO:0000256" key="2">
    <source>
        <dbReference type="ARBA" id="ARBA00022448"/>
    </source>
</evidence>
<feature type="transmembrane region" description="Helical" evidence="7">
    <location>
        <begin position="196"/>
        <end position="216"/>
    </location>
</feature>
<evidence type="ECO:0000259" key="8">
    <source>
        <dbReference type="PROSITE" id="PS50850"/>
    </source>
</evidence>
<accession>A0A841C085</accession>
<dbReference type="PANTHER" id="PTHR23501:SF191">
    <property type="entry name" value="VACUOLAR BASIC AMINO ACID TRANSPORTER 4"/>
    <property type="match status" value="1"/>
</dbReference>
<protein>
    <submittedName>
        <fullName evidence="9">EmrB/QacA subfamily drug resistance transporter</fullName>
    </submittedName>
</protein>
<dbReference type="Gene3D" id="1.20.1250.20">
    <property type="entry name" value="MFS general substrate transporter like domains"/>
    <property type="match status" value="1"/>
</dbReference>
<dbReference type="Gene3D" id="1.20.1720.10">
    <property type="entry name" value="Multidrug resistance protein D"/>
    <property type="match status" value="1"/>
</dbReference>
<feature type="transmembrane region" description="Helical" evidence="7">
    <location>
        <begin position="9"/>
        <end position="33"/>
    </location>
</feature>
<dbReference type="GO" id="GO:0005886">
    <property type="term" value="C:plasma membrane"/>
    <property type="evidence" value="ECO:0007669"/>
    <property type="project" value="UniProtKB-SubCell"/>
</dbReference>
<sequence length="488" mass="54211">MGNLRKGKLYILVAIFIATFMTSVEVTIVSTAMPTIISELHGLELQSWVFAIYLLATAITTPFYGKLSDNIGRKSLFMFGLLLFLIGSFLCGFAPNMVLLITFRVIQGIGAGSVMPLTFTIIADLWDHEQRAKILAMTNTAWAISALLGPLLGGWIVDTLGWHWVFFINVPLGILTILLTAFGYKDVYQGEGFKKLDYSGIITLSLSLISLLLIFQELSANEISWVIEVVYLLIFIISSALFFRIEKKSKDPIIDFKLFGSRFFMVQILLTMLLSGILISFNIYFPIWLQSIYRVPATIAGLALTPSSIMWMVVGFFVGFLMDKFKAKQLYAGLIVLMFLFVFPLVIANNHFPIYAFYVISGIIGVVMGIILTVVTLLIQKSVTEEMVGQASSMVVLARTLGQAMMTGIFGLVFTLGINAELHHFPRVSFESVNKFISSTSSSEISEAIRPSLNQIILGAIHQVFLLATILCIFAFIINLLSPNEEKI</sequence>
<name>A0A841C085_9LACT</name>
<evidence type="ECO:0000256" key="7">
    <source>
        <dbReference type="SAM" id="Phobius"/>
    </source>
</evidence>
<dbReference type="InterPro" id="IPR020846">
    <property type="entry name" value="MFS_dom"/>
</dbReference>
<dbReference type="FunFam" id="1.20.1720.10:FF:000004">
    <property type="entry name" value="EmrB/QacA family drug resistance transporter"/>
    <property type="match status" value="1"/>
</dbReference>
<evidence type="ECO:0000256" key="4">
    <source>
        <dbReference type="ARBA" id="ARBA00022692"/>
    </source>
</evidence>
<dbReference type="PROSITE" id="PS50850">
    <property type="entry name" value="MFS"/>
    <property type="match status" value="1"/>
</dbReference>
<evidence type="ECO:0000256" key="1">
    <source>
        <dbReference type="ARBA" id="ARBA00004651"/>
    </source>
</evidence>
<keyword evidence="2" id="KW-0813">Transport</keyword>
<feature type="transmembrane region" description="Helical" evidence="7">
    <location>
        <begin position="162"/>
        <end position="184"/>
    </location>
</feature>
<comment type="subcellular location">
    <subcellularLocation>
        <location evidence="1">Cell membrane</location>
        <topology evidence="1">Multi-pass membrane protein</topology>
    </subcellularLocation>
</comment>
<feature type="transmembrane region" description="Helical" evidence="7">
    <location>
        <begin position="222"/>
        <end position="243"/>
    </location>
</feature>
<feature type="transmembrane region" description="Helical" evidence="7">
    <location>
        <begin position="330"/>
        <end position="348"/>
    </location>
</feature>
<feature type="transmembrane region" description="Helical" evidence="7">
    <location>
        <begin position="297"/>
        <end position="318"/>
    </location>
</feature>
<evidence type="ECO:0000256" key="6">
    <source>
        <dbReference type="ARBA" id="ARBA00023136"/>
    </source>
</evidence>